<dbReference type="EMBL" id="JARPMG010000011">
    <property type="protein sequence ID" value="KAJ8097625.1"/>
    <property type="molecule type" value="Genomic_DNA"/>
</dbReference>
<evidence type="ECO:0000259" key="1">
    <source>
        <dbReference type="PROSITE" id="PS50181"/>
    </source>
</evidence>
<sequence length="509" mass="57325">MDSRRSSTDPLTVVPGEIVHMILSYLTVSELWDLQLVCRGWDECLFEFFVDTQVRHGVLDLRKMPMSGWRLARTVKAARVVGVTMAATAVDAYMVVLGQGQAVTPKLSGLDSLRRLTVDNRFGLVLDDWKQSGPTSTIVPNQLTTLELPLVLVQQFYEFVGGATSPSRVVFANLDRLSFTSDTTATSAQDDKRWADFSPDCFKRNFVVLPAVRHLAIVNTNNTRAAVNHRALDFVPMWMPRAETVTCVGLELYCRRTDDVTRDVAYRADFSSLVRLSAVRIVNCQLWLAPRLPPTCKILCLDGTMVRIAVRGRPRLNESYDAFEYNEPRAHSVYDRTEWPEPNTIDEYAGLADVSVGNNPWLGRFQLWFITGQCGISLSRLDLYGTPLTFLGPPQAQDGPEYDMLRNLIVRCPNLEYLGLGRQPTVKDRHAFDLVRLELLKQLCLVGTAVAYDAMVAVLHEFAAAGRELRVLYYDGMTADEHADMRAQFAAIDIRQEFHVGLYYSSVDH</sequence>
<feature type="domain" description="F-box" evidence="1">
    <location>
        <begin position="8"/>
        <end position="52"/>
    </location>
</feature>
<proteinExistence type="predicted"/>
<dbReference type="GeneID" id="80886093"/>
<gene>
    <name evidence="2" type="ORF">POJ06DRAFT_35920</name>
</gene>
<evidence type="ECO:0000313" key="2">
    <source>
        <dbReference type="EMBL" id="KAJ8097625.1"/>
    </source>
</evidence>
<dbReference type="SUPFAM" id="SSF81383">
    <property type="entry name" value="F-box domain"/>
    <property type="match status" value="1"/>
</dbReference>
<dbReference type="CDD" id="cd09917">
    <property type="entry name" value="F-box_SF"/>
    <property type="match status" value="1"/>
</dbReference>
<keyword evidence="3" id="KW-1185">Reference proteome</keyword>
<comment type="caution">
    <text evidence="2">The sequence shown here is derived from an EMBL/GenBank/DDBJ whole genome shotgun (WGS) entry which is preliminary data.</text>
</comment>
<evidence type="ECO:0000313" key="3">
    <source>
        <dbReference type="Proteomes" id="UP001217417"/>
    </source>
</evidence>
<reference evidence="2" key="1">
    <citation type="submission" date="2023-03" db="EMBL/GenBank/DDBJ databases">
        <title>Near-Complete genome sequence of Lipomyces tetrasporous NRRL Y-64009, an oleaginous yeast capable of growing on lignocellulosic hydrolysates.</title>
        <authorList>
            <consortium name="Lawrence Berkeley National Laboratory"/>
            <person name="Jagtap S.S."/>
            <person name="Liu J.-J."/>
            <person name="Walukiewicz H.E."/>
            <person name="Pangilinan J."/>
            <person name="Lipzen A."/>
            <person name="Ahrendt S."/>
            <person name="Koriabine M."/>
            <person name="Cobaugh K."/>
            <person name="Salamov A."/>
            <person name="Yoshinaga Y."/>
            <person name="Ng V."/>
            <person name="Daum C."/>
            <person name="Grigoriev I.V."/>
            <person name="Slininger P.J."/>
            <person name="Dien B.S."/>
            <person name="Jin Y.-S."/>
            <person name="Rao C.V."/>
        </authorList>
    </citation>
    <scope>NUCLEOTIDE SEQUENCE</scope>
    <source>
        <strain evidence="2">NRRL Y-64009</strain>
    </source>
</reference>
<dbReference type="RefSeq" id="XP_056041075.1">
    <property type="nucleotide sequence ID" value="XM_056190927.1"/>
</dbReference>
<dbReference type="Gene3D" id="1.20.1280.50">
    <property type="match status" value="1"/>
</dbReference>
<dbReference type="InterPro" id="IPR036047">
    <property type="entry name" value="F-box-like_dom_sf"/>
</dbReference>
<dbReference type="PROSITE" id="PS50181">
    <property type="entry name" value="FBOX"/>
    <property type="match status" value="1"/>
</dbReference>
<accession>A0AAD7QLN6</accession>
<protein>
    <recommendedName>
        <fullName evidence="1">F-box domain-containing protein</fullName>
    </recommendedName>
</protein>
<dbReference type="Pfam" id="PF12937">
    <property type="entry name" value="F-box-like"/>
    <property type="match status" value="1"/>
</dbReference>
<dbReference type="SUPFAM" id="SSF52047">
    <property type="entry name" value="RNI-like"/>
    <property type="match status" value="1"/>
</dbReference>
<dbReference type="AlphaFoldDB" id="A0AAD7QLN6"/>
<dbReference type="InterPro" id="IPR001810">
    <property type="entry name" value="F-box_dom"/>
</dbReference>
<dbReference type="Proteomes" id="UP001217417">
    <property type="component" value="Unassembled WGS sequence"/>
</dbReference>
<name>A0AAD7QLN6_9ASCO</name>
<organism evidence="2 3">
    <name type="scientific">Lipomyces tetrasporus</name>
    <dbReference type="NCBI Taxonomy" id="54092"/>
    <lineage>
        <taxon>Eukaryota</taxon>
        <taxon>Fungi</taxon>
        <taxon>Dikarya</taxon>
        <taxon>Ascomycota</taxon>
        <taxon>Saccharomycotina</taxon>
        <taxon>Lipomycetes</taxon>
        <taxon>Lipomycetales</taxon>
        <taxon>Lipomycetaceae</taxon>
        <taxon>Lipomyces</taxon>
    </lineage>
</organism>